<evidence type="ECO:0000256" key="14">
    <source>
        <dbReference type="ARBA" id="ARBA00022989"/>
    </source>
</evidence>
<evidence type="ECO:0000256" key="7">
    <source>
        <dbReference type="ARBA" id="ARBA00022519"/>
    </source>
</evidence>
<dbReference type="Gene3D" id="3.40.1110.10">
    <property type="entry name" value="Calcium-transporting ATPase, cytoplasmic domain N"/>
    <property type="match status" value="1"/>
</dbReference>
<dbReference type="PANTHER" id="PTHR42861">
    <property type="entry name" value="CALCIUM-TRANSPORTING ATPASE"/>
    <property type="match status" value="1"/>
</dbReference>
<dbReference type="Pfam" id="PF13246">
    <property type="entry name" value="Cation_ATPase"/>
    <property type="match status" value="1"/>
</dbReference>
<evidence type="ECO:0000256" key="4">
    <source>
        <dbReference type="ARBA" id="ARBA00012786"/>
    </source>
</evidence>
<dbReference type="GO" id="GO:0005524">
    <property type="term" value="F:ATP binding"/>
    <property type="evidence" value="ECO:0007669"/>
    <property type="project" value="UniProtKB-KW"/>
</dbReference>
<dbReference type="NCBIfam" id="TIGR01494">
    <property type="entry name" value="ATPase_P-type"/>
    <property type="match status" value="2"/>
</dbReference>
<dbReference type="GO" id="GO:0016887">
    <property type="term" value="F:ATP hydrolysis activity"/>
    <property type="evidence" value="ECO:0007669"/>
    <property type="project" value="InterPro"/>
</dbReference>
<keyword evidence="15 18" id="KW-0472">Membrane</keyword>
<feature type="transmembrane region" description="Helical" evidence="18">
    <location>
        <begin position="80"/>
        <end position="101"/>
    </location>
</feature>
<name>A0A501W9B5_9BACT</name>
<keyword evidence="11" id="KW-0067">ATP-binding</keyword>
<dbReference type="AlphaFoldDB" id="A0A501W9B5"/>
<accession>A0A501W9B5</accession>
<dbReference type="InterPro" id="IPR008250">
    <property type="entry name" value="ATPase_P-typ_transduc_dom_A_sf"/>
</dbReference>
<dbReference type="GO" id="GO:0005886">
    <property type="term" value="C:plasma membrane"/>
    <property type="evidence" value="ECO:0007669"/>
    <property type="project" value="UniProtKB-SubCell"/>
</dbReference>
<evidence type="ECO:0000313" key="20">
    <source>
        <dbReference type="EMBL" id="TPE43387.1"/>
    </source>
</evidence>
<evidence type="ECO:0000256" key="11">
    <source>
        <dbReference type="ARBA" id="ARBA00022840"/>
    </source>
</evidence>
<evidence type="ECO:0000256" key="2">
    <source>
        <dbReference type="ARBA" id="ARBA00004429"/>
    </source>
</evidence>
<feature type="transmembrane region" description="Helical" evidence="18">
    <location>
        <begin position="266"/>
        <end position="291"/>
    </location>
</feature>
<dbReference type="SFLD" id="SFLDG00002">
    <property type="entry name" value="C1.7:_P-type_atpase_like"/>
    <property type="match status" value="1"/>
</dbReference>
<keyword evidence="8" id="KW-0597">Phosphoprotein</keyword>
<evidence type="ECO:0000259" key="19">
    <source>
        <dbReference type="SMART" id="SM00831"/>
    </source>
</evidence>
<feature type="transmembrane region" description="Helical" evidence="18">
    <location>
        <begin position="808"/>
        <end position="829"/>
    </location>
</feature>
<dbReference type="EMBL" id="VFRQ01000007">
    <property type="protein sequence ID" value="TPE43387.1"/>
    <property type="molecule type" value="Genomic_DNA"/>
</dbReference>
<protein>
    <recommendedName>
        <fullName evidence="5">Magnesium-transporting ATPase, P-type 1</fullName>
        <ecNumber evidence="4">7.2.2.14</ecNumber>
    </recommendedName>
    <alternativeName>
        <fullName evidence="16">Mg(2+) transport ATPase, P-type 1</fullName>
    </alternativeName>
</protein>
<comment type="catalytic activity">
    <reaction evidence="17">
        <text>Mg(2+)(out) + ATP + H2O = Mg(2+)(in) + ADP + phosphate + H(+)</text>
        <dbReference type="Rhea" id="RHEA:10260"/>
        <dbReference type="ChEBI" id="CHEBI:15377"/>
        <dbReference type="ChEBI" id="CHEBI:15378"/>
        <dbReference type="ChEBI" id="CHEBI:18420"/>
        <dbReference type="ChEBI" id="CHEBI:30616"/>
        <dbReference type="ChEBI" id="CHEBI:43474"/>
        <dbReference type="ChEBI" id="CHEBI:456216"/>
        <dbReference type="EC" id="7.2.2.14"/>
    </reaction>
</comment>
<dbReference type="InterPro" id="IPR023214">
    <property type="entry name" value="HAD_sf"/>
</dbReference>
<dbReference type="GO" id="GO:0015444">
    <property type="term" value="F:P-type magnesium transporter activity"/>
    <property type="evidence" value="ECO:0007669"/>
    <property type="project" value="UniProtKB-EC"/>
</dbReference>
<keyword evidence="14 18" id="KW-1133">Transmembrane helix</keyword>
<dbReference type="SFLD" id="SFLDF00027">
    <property type="entry name" value="p-type_atpase"/>
    <property type="match status" value="1"/>
</dbReference>
<dbReference type="InterPro" id="IPR044492">
    <property type="entry name" value="P_typ_ATPase_HD_dom"/>
</dbReference>
<keyword evidence="6" id="KW-1003">Cell membrane</keyword>
<dbReference type="Gene3D" id="1.20.1110.10">
    <property type="entry name" value="Calcium-transporting ATPase, transmembrane domain"/>
    <property type="match status" value="1"/>
</dbReference>
<evidence type="ECO:0000256" key="8">
    <source>
        <dbReference type="ARBA" id="ARBA00022553"/>
    </source>
</evidence>
<dbReference type="InterPro" id="IPR006068">
    <property type="entry name" value="ATPase_P-typ_cation-transptr_C"/>
</dbReference>
<evidence type="ECO:0000256" key="9">
    <source>
        <dbReference type="ARBA" id="ARBA00022692"/>
    </source>
</evidence>
<reference evidence="20 21" key="1">
    <citation type="submission" date="2019-06" db="EMBL/GenBank/DDBJ databases">
        <title>A novel bacterium of genus Pontibacter, isolated from marine sediment.</title>
        <authorList>
            <person name="Huang H."/>
            <person name="Mo K."/>
            <person name="Hu Y."/>
        </authorList>
    </citation>
    <scope>NUCLEOTIDE SEQUENCE [LARGE SCALE GENOMIC DNA]</scope>
    <source>
        <strain evidence="20 21">HB172049</strain>
    </source>
</reference>
<comment type="function">
    <text evidence="1">Mediates magnesium influx to the cytosol.</text>
</comment>
<proteinExistence type="inferred from homology"/>
<dbReference type="Gene3D" id="3.40.50.1000">
    <property type="entry name" value="HAD superfamily/HAD-like"/>
    <property type="match status" value="1"/>
</dbReference>
<evidence type="ECO:0000256" key="5">
    <source>
        <dbReference type="ARBA" id="ARBA00013555"/>
    </source>
</evidence>
<evidence type="ECO:0000313" key="21">
    <source>
        <dbReference type="Proteomes" id="UP000316727"/>
    </source>
</evidence>
<comment type="similarity">
    <text evidence="3">Belongs to the cation transport ATPase (P-type) (TC 3.A.3) family. Type IIIB subfamily.</text>
</comment>
<dbReference type="InterPro" id="IPR023299">
    <property type="entry name" value="ATPase_P-typ_cyto_dom_N"/>
</dbReference>
<keyword evidence="7" id="KW-0997">Cell inner membrane</keyword>
<gene>
    <name evidence="20" type="primary">mgtA</name>
    <name evidence="20" type="ORF">FJM65_14880</name>
</gene>
<dbReference type="SMART" id="SM00831">
    <property type="entry name" value="Cation_ATPase_N"/>
    <property type="match status" value="1"/>
</dbReference>
<feature type="domain" description="Cation-transporting P-type ATPase N-terminal" evidence="19">
    <location>
        <begin position="3"/>
        <end position="76"/>
    </location>
</feature>
<evidence type="ECO:0000256" key="17">
    <source>
        <dbReference type="ARBA" id="ARBA00047295"/>
    </source>
</evidence>
<keyword evidence="13" id="KW-1278">Translocase</keyword>
<keyword evidence="10" id="KW-0547">Nucleotide-binding</keyword>
<dbReference type="InterPro" id="IPR001757">
    <property type="entry name" value="P_typ_ATPase"/>
</dbReference>
<keyword evidence="21" id="KW-1185">Reference proteome</keyword>
<evidence type="ECO:0000256" key="10">
    <source>
        <dbReference type="ARBA" id="ARBA00022741"/>
    </source>
</evidence>
<comment type="caution">
    <text evidence="20">The sequence shown here is derived from an EMBL/GenBank/DDBJ whole genome shotgun (WGS) entry which is preliminary data.</text>
</comment>
<dbReference type="NCBIfam" id="TIGR01524">
    <property type="entry name" value="ATPase-IIIB_Mg"/>
    <property type="match status" value="1"/>
</dbReference>
<dbReference type="SUPFAM" id="SSF81653">
    <property type="entry name" value="Calcium ATPase, transduction domain A"/>
    <property type="match status" value="1"/>
</dbReference>
<feature type="transmembrane region" description="Helical" evidence="18">
    <location>
        <begin position="56"/>
        <end position="74"/>
    </location>
</feature>
<evidence type="ECO:0000256" key="18">
    <source>
        <dbReference type="SAM" id="Phobius"/>
    </source>
</evidence>
<keyword evidence="9 18" id="KW-0812">Transmembrane</keyword>
<evidence type="ECO:0000256" key="13">
    <source>
        <dbReference type="ARBA" id="ARBA00022967"/>
    </source>
</evidence>
<dbReference type="SFLD" id="SFLDS00003">
    <property type="entry name" value="Haloacid_Dehalogenase"/>
    <property type="match status" value="1"/>
</dbReference>
<dbReference type="InterPro" id="IPR006415">
    <property type="entry name" value="P-type_ATPase_IIIB"/>
</dbReference>
<comment type="subcellular location">
    <subcellularLocation>
        <location evidence="2">Cell inner membrane</location>
        <topology evidence="2">Multi-pass membrane protein</topology>
    </subcellularLocation>
</comment>
<dbReference type="OrthoDB" id="1521937at2"/>
<feature type="transmembrane region" description="Helical" evidence="18">
    <location>
        <begin position="640"/>
        <end position="665"/>
    </location>
</feature>
<dbReference type="Gene3D" id="2.70.150.10">
    <property type="entry name" value="Calcium-transporting ATPase, cytoplasmic transduction domain A"/>
    <property type="match status" value="1"/>
</dbReference>
<dbReference type="InterPro" id="IPR004014">
    <property type="entry name" value="ATPase_P-typ_cation-transptr_N"/>
</dbReference>
<evidence type="ECO:0000256" key="6">
    <source>
        <dbReference type="ARBA" id="ARBA00022475"/>
    </source>
</evidence>
<dbReference type="InterPro" id="IPR036412">
    <property type="entry name" value="HAD-like_sf"/>
</dbReference>
<dbReference type="Pfam" id="PF00122">
    <property type="entry name" value="E1-E2_ATPase"/>
    <property type="match status" value="1"/>
</dbReference>
<evidence type="ECO:0000256" key="15">
    <source>
        <dbReference type="ARBA" id="ARBA00023136"/>
    </source>
</evidence>
<dbReference type="InterPro" id="IPR023298">
    <property type="entry name" value="ATPase_P-typ_TM_dom_sf"/>
</dbReference>
<evidence type="ECO:0000256" key="1">
    <source>
        <dbReference type="ARBA" id="ARBA00003954"/>
    </source>
</evidence>
<dbReference type="EC" id="7.2.2.14" evidence="4"/>
<dbReference type="PROSITE" id="PS00154">
    <property type="entry name" value="ATPASE_E1_E2"/>
    <property type="match status" value="1"/>
</dbReference>
<keyword evidence="12" id="KW-0460">Magnesium</keyword>
<organism evidence="20 21">
    <name type="scientific">Pontibacter mangrovi</name>
    <dbReference type="NCBI Taxonomy" id="2589816"/>
    <lineage>
        <taxon>Bacteria</taxon>
        <taxon>Pseudomonadati</taxon>
        <taxon>Bacteroidota</taxon>
        <taxon>Cytophagia</taxon>
        <taxon>Cytophagales</taxon>
        <taxon>Hymenobacteraceae</taxon>
        <taxon>Pontibacter</taxon>
    </lineage>
</organism>
<evidence type="ECO:0000256" key="16">
    <source>
        <dbReference type="ARBA" id="ARBA00029806"/>
    </source>
</evidence>
<evidence type="ECO:0000256" key="3">
    <source>
        <dbReference type="ARBA" id="ARBA00008746"/>
    </source>
</evidence>
<dbReference type="Proteomes" id="UP000316727">
    <property type="component" value="Unassembled WGS sequence"/>
</dbReference>
<feature type="transmembrane region" description="Helical" evidence="18">
    <location>
        <begin position="771"/>
        <end position="788"/>
    </location>
</feature>
<feature type="transmembrane region" description="Helical" evidence="18">
    <location>
        <begin position="710"/>
        <end position="735"/>
    </location>
</feature>
<dbReference type="Pfam" id="PF08282">
    <property type="entry name" value="Hydrolase_3"/>
    <property type="match status" value="1"/>
</dbReference>
<dbReference type="SUPFAM" id="SSF56784">
    <property type="entry name" value="HAD-like"/>
    <property type="match status" value="1"/>
</dbReference>
<dbReference type="PRINTS" id="PR01836">
    <property type="entry name" value="MGATPASE"/>
</dbReference>
<sequence length="840" mass="92367">MVNLASDSIDQLFHQLHSGAAGLHTHTARRRVAAQKRKTRTPSRFRWEAKLLINQFRSPLMLLLILVVILSAFLGDTSDAFIVLVILLISALLSFLQELHAGRAVEKLLKMIEVRHQVIREGREKHVPAQEVVPGDVVVLHAGDLLPADCRIIESNELHVNESALTGESFPVAKQAGVLPESTPLHQKSNCLWRGTSVVSGTARALAVHTGSATIFGQMAHSLTQVTPTAFEAGLRSFGYFLLRITVLLSVIILGTSLYFDKPFFNSLLFALALAVGMAPELLPAIMTFAMSAGAKRMVARKVIVKRLSSIFNFGEVNVLCTDKTGTITEGSAKVYDVVNTAGKPDPKARLYAFLNASFQQGFSNPIDEVIRALPLKTEGYEKLDEIPYDFIRKRLSIAVRGEAGNIIITKGALPNVLAVCGLYLDEAGTEQTLKETQRQQIQAKLETYSREGLRVLGIAFKYTSSSDITHQDEQEMVFQGFILLEDKLKESARDSIGRLEKMGIAVKIVTGDNRFAARHAAKALGMGSDSILTGQELNSMAPEALTVRTAAVDIFAEIEPHQKERIVRALQKSRFRVAYLGDGINDVAAIHAADTGISTNNAVDVAREAADFVLLENDLEVLADGVHEGRKSFSNSMKYIFATTGATFGNMFSVAGASLALPFLPMLPKQILLTNLISDFPYLAIAADRVDEEQLLRPLKWDIRLIRRFMVVFGLHSSVFDFATFYTLFFYFGLRDAPFQTGWFLESVATELVIIFVIRTRKPLLRSKPARPLLLIALLALAVTAWLPLSPLAPALSLTIAHQAQAFALVGIVLAYVVTAELLKLWFFRSVTTNAQPRA</sequence>
<evidence type="ECO:0000256" key="12">
    <source>
        <dbReference type="ARBA" id="ARBA00022842"/>
    </source>
</evidence>
<dbReference type="InterPro" id="IPR018303">
    <property type="entry name" value="ATPase_P-typ_P_site"/>
</dbReference>
<dbReference type="InterPro" id="IPR059000">
    <property type="entry name" value="ATPase_P-type_domA"/>
</dbReference>
<feature type="transmembrane region" description="Helical" evidence="18">
    <location>
        <begin position="241"/>
        <end position="260"/>
    </location>
</feature>
<dbReference type="Pfam" id="PF00689">
    <property type="entry name" value="Cation_ATPase_C"/>
    <property type="match status" value="1"/>
</dbReference>
<dbReference type="SUPFAM" id="SSF81665">
    <property type="entry name" value="Calcium ATPase, transmembrane domain M"/>
    <property type="match status" value="1"/>
</dbReference>